<evidence type="ECO:0000256" key="4">
    <source>
        <dbReference type="ARBA" id="ARBA00022692"/>
    </source>
</evidence>
<evidence type="ECO:0000256" key="1">
    <source>
        <dbReference type="ARBA" id="ARBA00004141"/>
    </source>
</evidence>
<dbReference type="GO" id="GO:0016020">
    <property type="term" value="C:membrane"/>
    <property type="evidence" value="ECO:0007669"/>
    <property type="project" value="UniProtKB-SubCell"/>
</dbReference>
<evidence type="ECO:0000256" key="2">
    <source>
        <dbReference type="ARBA" id="ARBA00008807"/>
    </source>
</evidence>
<keyword evidence="8 9" id="KW-0472">Membrane</keyword>
<sequence>MPSPANSVKLLAGDTLQADGSEARLMIDSAVSDAVDEPDMPSLTFRVLVLGTIFTCGLAFTNAYYWFRDNPIALGIPVVQLLSLPAGWLLAKLLPKHKFKTFGISWTMNPGPFTIKEHVLISVFANASTSTVYALEIVVVRRFWIGAPLSFGAGVLLSLTSQLLGYSFCGLFHRFLVEPSSMVWPSTLVDVSLFRTLQATIKPAQQQNTNRMFWLVLLASFAWYFVPGWIFPTLTMLPILCFAAPNNIIANQLGDGYNGLGIMALSLDWSTISSSYTGSPLATPWFAACNLFGGFAIMMWIITPIAYYSNAWDARSLPIYTSELFTTNGSIYDVEMVLQDGRLDPAAYEAYGPMRMSVQFLIMYGLCFMGITCLISHVVLFHGADLWRTACSVYRDVRHRTRGTMDGAYKQVPIYWYGVLFAGTLAMGLGGCHGYDLLPWYGFLLATAIAVLLTLPVGLIEAVSNFQYGLGVITELIAGYIWPGEPTYNSSFKMFGYITMRQTLLLTRDQKLGRYMRLPPRNLFICQIAGTVVAAFVQLGVAFWLMNSVPGICTAEGAPFTCRKGRLFYATMTIWGVLGPQRQFGGKYSVLYWMFLAGLALPVPIWLLRRRFPRSFWRHVNLPVAMTLVGYFPNMPTHNVVMFTLFCFIFNFVLLRYRHAWWHQYNFVLTAALDTGLAISGIIGYFALQSVSISWWGTQKHCPLSSLPID</sequence>
<feature type="transmembrane region" description="Helical" evidence="9">
    <location>
        <begin position="667"/>
        <end position="688"/>
    </location>
</feature>
<feature type="transmembrane region" description="Helical" evidence="9">
    <location>
        <begin position="72"/>
        <end position="91"/>
    </location>
</feature>
<feature type="transmembrane region" description="Helical" evidence="9">
    <location>
        <begin position="638"/>
        <end position="655"/>
    </location>
</feature>
<keyword evidence="4 9" id="KW-0812">Transmembrane</keyword>
<name>A0A9W8IAL4_9FUNG</name>
<dbReference type="GO" id="GO:0015031">
    <property type="term" value="P:protein transport"/>
    <property type="evidence" value="ECO:0007669"/>
    <property type="project" value="UniProtKB-KW"/>
</dbReference>
<keyword evidence="3" id="KW-0813">Transport</keyword>
<comment type="subcellular location">
    <subcellularLocation>
        <location evidence="1">Membrane</location>
        <topology evidence="1">Multi-pass membrane protein</topology>
    </subcellularLocation>
</comment>
<dbReference type="PANTHER" id="PTHR22601">
    <property type="entry name" value="ISP4 LIKE PROTEIN"/>
    <property type="match status" value="1"/>
</dbReference>
<dbReference type="Pfam" id="PF03169">
    <property type="entry name" value="OPT"/>
    <property type="match status" value="1"/>
</dbReference>
<feature type="transmembrane region" description="Helical" evidence="9">
    <location>
        <begin position="47"/>
        <end position="66"/>
    </location>
</feature>
<evidence type="ECO:0000256" key="5">
    <source>
        <dbReference type="ARBA" id="ARBA00022856"/>
    </source>
</evidence>
<dbReference type="NCBIfam" id="TIGR00727">
    <property type="entry name" value="ISP4_OPT"/>
    <property type="match status" value="1"/>
</dbReference>
<evidence type="ECO:0000256" key="6">
    <source>
        <dbReference type="ARBA" id="ARBA00022927"/>
    </source>
</evidence>
<proteinExistence type="inferred from homology"/>
<evidence type="ECO:0000313" key="10">
    <source>
        <dbReference type="EMBL" id="KAJ2847198.1"/>
    </source>
</evidence>
<accession>A0A9W8IAL4</accession>
<evidence type="ECO:0000256" key="9">
    <source>
        <dbReference type="SAM" id="Phobius"/>
    </source>
</evidence>
<keyword evidence="6" id="KW-0653">Protein transport</keyword>
<dbReference type="NCBIfam" id="TIGR00728">
    <property type="entry name" value="OPT_sfam"/>
    <property type="match status" value="1"/>
</dbReference>
<evidence type="ECO:0008006" key="12">
    <source>
        <dbReference type="Google" id="ProtNLM"/>
    </source>
</evidence>
<dbReference type="AlphaFoldDB" id="A0A9W8IAL4"/>
<dbReference type="GO" id="GO:0035673">
    <property type="term" value="F:oligopeptide transmembrane transporter activity"/>
    <property type="evidence" value="ECO:0007669"/>
    <property type="project" value="InterPro"/>
</dbReference>
<protein>
    <recommendedName>
        <fullName evidence="12">Oligopeptide transporter</fullName>
    </recommendedName>
</protein>
<keyword evidence="5" id="KW-0571">Peptide transport</keyword>
<evidence type="ECO:0000256" key="8">
    <source>
        <dbReference type="ARBA" id="ARBA00023136"/>
    </source>
</evidence>
<gene>
    <name evidence="10" type="ORF">IWW36_003975</name>
</gene>
<feature type="transmembrane region" description="Helical" evidence="9">
    <location>
        <begin position="361"/>
        <end position="380"/>
    </location>
</feature>
<feature type="transmembrane region" description="Helical" evidence="9">
    <location>
        <begin position="440"/>
        <end position="460"/>
    </location>
</feature>
<feature type="transmembrane region" description="Helical" evidence="9">
    <location>
        <begin position="414"/>
        <end position="433"/>
    </location>
</feature>
<feature type="transmembrane region" description="Helical" evidence="9">
    <location>
        <begin position="590"/>
        <end position="608"/>
    </location>
</feature>
<keyword evidence="11" id="KW-1185">Reference proteome</keyword>
<dbReference type="EMBL" id="JANBUW010000365">
    <property type="protein sequence ID" value="KAJ2847198.1"/>
    <property type="molecule type" value="Genomic_DNA"/>
</dbReference>
<evidence type="ECO:0000256" key="3">
    <source>
        <dbReference type="ARBA" id="ARBA00022448"/>
    </source>
</evidence>
<dbReference type="Proteomes" id="UP001139887">
    <property type="component" value="Unassembled WGS sequence"/>
</dbReference>
<evidence type="ECO:0000313" key="11">
    <source>
        <dbReference type="Proteomes" id="UP001139887"/>
    </source>
</evidence>
<feature type="transmembrane region" description="Helical" evidence="9">
    <location>
        <begin position="615"/>
        <end position="632"/>
    </location>
</feature>
<comment type="similarity">
    <text evidence="2">Belongs to the oligopeptide OPT transporter family.</text>
</comment>
<organism evidence="10 11">
    <name type="scientific">Coemansia brasiliensis</name>
    <dbReference type="NCBI Taxonomy" id="2650707"/>
    <lineage>
        <taxon>Eukaryota</taxon>
        <taxon>Fungi</taxon>
        <taxon>Fungi incertae sedis</taxon>
        <taxon>Zoopagomycota</taxon>
        <taxon>Kickxellomycotina</taxon>
        <taxon>Kickxellomycetes</taxon>
        <taxon>Kickxellales</taxon>
        <taxon>Kickxellaceae</taxon>
        <taxon>Coemansia</taxon>
    </lineage>
</organism>
<keyword evidence="7 9" id="KW-1133">Transmembrane helix</keyword>
<dbReference type="InterPro" id="IPR004648">
    <property type="entry name" value="Oligpept_transpt"/>
</dbReference>
<evidence type="ECO:0000256" key="7">
    <source>
        <dbReference type="ARBA" id="ARBA00022989"/>
    </source>
</evidence>
<dbReference type="OrthoDB" id="9986677at2759"/>
<reference evidence="10" key="1">
    <citation type="submission" date="2022-07" db="EMBL/GenBank/DDBJ databases">
        <title>Phylogenomic reconstructions and comparative analyses of Kickxellomycotina fungi.</title>
        <authorList>
            <person name="Reynolds N.K."/>
            <person name="Stajich J.E."/>
            <person name="Barry K."/>
            <person name="Grigoriev I.V."/>
            <person name="Crous P."/>
            <person name="Smith M.E."/>
        </authorList>
    </citation>
    <scope>NUCLEOTIDE SEQUENCE</scope>
    <source>
        <strain evidence="10">NRRL 1566</strain>
    </source>
</reference>
<comment type="caution">
    <text evidence="10">The sequence shown here is derived from an EMBL/GenBank/DDBJ whole genome shotgun (WGS) entry which is preliminary data.</text>
</comment>
<feature type="transmembrane region" description="Helical" evidence="9">
    <location>
        <begin position="285"/>
        <end position="308"/>
    </location>
</feature>
<dbReference type="InterPro" id="IPR004813">
    <property type="entry name" value="OPT"/>
</dbReference>
<feature type="transmembrane region" description="Helical" evidence="9">
    <location>
        <begin position="523"/>
        <end position="546"/>
    </location>
</feature>